<dbReference type="SUPFAM" id="SSF51338">
    <property type="entry name" value="Composite domain of metallo-dependent hydrolases"/>
    <property type="match status" value="1"/>
</dbReference>
<keyword evidence="3" id="KW-1185">Reference proteome</keyword>
<dbReference type="AlphaFoldDB" id="A0A6N9YNJ8"/>
<dbReference type="Gene3D" id="3.20.20.140">
    <property type="entry name" value="Metal-dependent hydrolases"/>
    <property type="match status" value="1"/>
</dbReference>
<dbReference type="GO" id="GO:0016810">
    <property type="term" value="F:hydrolase activity, acting on carbon-nitrogen (but not peptide) bonds"/>
    <property type="evidence" value="ECO:0007669"/>
    <property type="project" value="InterPro"/>
</dbReference>
<evidence type="ECO:0000313" key="2">
    <source>
        <dbReference type="EMBL" id="NED96515.1"/>
    </source>
</evidence>
<dbReference type="PANTHER" id="PTHR22642">
    <property type="entry name" value="IMIDAZOLONEPROPIONASE"/>
    <property type="match status" value="1"/>
</dbReference>
<dbReference type="InterPro" id="IPR032466">
    <property type="entry name" value="Metal_Hydrolase"/>
</dbReference>
<evidence type="ECO:0000259" key="1">
    <source>
        <dbReference type="Pfam" id="PF07969"/>
    </source>
</evidence>
<dbReference type="EMBL" id="JAAGOB010000007">
    <property type="protein sequence ID" value="NED96515.1"/>
    <property type="molecule type" value="Genomic_DNA"/>
</dbReference>
<dbReference type="Gene3D" id="3.10.310.70">
    <property type="match status" value="1"/>
</dbReference>
<feature type="domain" description="Amidohydrolase 3" evidence="1">
    <location>
        <begin position="50"/>
        <end position="495"/>
    </location>
</feature>
<dbReference type="SUPFAM" id="SSF51556">
    <property type="entry name" value="Metallo-dependent hydrolases"/>
    <property type="match status" value="1"/>
</dbReference>
<dbReference type="InterPro" id="IPR013108">
    <property type="entry name" value="Amidohydro_3"/>
</dbReference>
<dbReference type="Pfam" id="PF07969">
    <property type="entry name" value="Amidohydro_3"/>
    <property type="match status" value="1"/>
</dbReference>
<dbReference type="PANTHER" id="PTHR22642:SF2">
    <property type="entry name" value="PROTEIN LONG AFTER FAR-RED 3"/>
    <property type="match status" value="1"/>
</dbReference>
<accession>A0A6N9YNJ8</accession>
<gene>
    <name evidence="2" type="ORF">G1H11_14490</name>
</gene>
<comment type="caution">
    <text evidence="2">The sequence shown here is derived from an EMBL/GenBank/DDBJ whole genome shotgun (WGS) entry which is preliminary data.</text>
</comment>
<evidence type="ECO:0000313" key="3">
    <source>
        <dbReference type="Proteomes" id="UP000469185"/>
    </source>
</evidence>
<protein>
    <submittedName>
        <fullName evidence="2">Amidohydrolase family protein</fullName>
    </submittedName>
</protein>
<dbReference type="Proteomes" id="UP000469185">
    <property type="component" value="Unassembled WGS sequence"/>
</dbReference>
<dbReference type="RefSeq" id="WP_163819300.1">
    <property type="nucleotide sequence ID" value="NZ_JAAGOB010000007.1"/>
</dbReference>
<proteinExistence type="predicted"/>
<keyword evidence="2" id="KW-0378">Hydrolase</keyword>
<dbReference type="Gene3D" id="2.30.40.10">
    <property type="entry name" value="Urease, subunit C, domain 1"/>
    <property type="match status" value="1"/>
</dbReference>
<organism evidence="2 3">
    <name type="scientific">Phytoactinopolyspora alkaliphila</name>
    <dbReference type="NCBI Taxonomy" id="1783498"/>
    <lineage>
        <taxon>Bacteria</taxon>
        <taxon>Bacillati</taxon>
        <taxon>Actinomycetota</taxon>
        <taxon>Actinomycetes</taxon>
        <taxon>Jiangellales</taxon>
        <taxon>Jiangellaceae</taxon>
        <taxon>Phytoactinopolyspora</taxon>
    </lineage>
</organism>
<dbReference type="InterPro" id="IPR011059">
    <property type="entry name" value="Metal-dep_hydrolase_composite"/>
</dbReference>
<reference evidence="2 3" key="1">
    <citation type="submission" date="2020-02" db="EMBL/GenBank/DDBJ databases">
        <authorList>
            <person name="Li X.-J."/>
            <person name="Feng X.-M."/>
        </authorList>
    </citation>
    <scope>NUCLEOTIDE SEQUENCE [LARGE SCALE GENOMIC DNA]</scope>
    <source>
        <strain evidence="2 3">CGMCC 4.7225</strain>
    </source>
</reference>
<name>A0A6N9YNJ8_9ACTN</name>
<sequence>MSATPCPERILLDNARLPGATDLTSLILADGMVHSLGEAGGTQALPSQRLDLDGRTVLPGFWDAHVHVESWAISRRRLDLHGTKSAREAADLAAEAAAAMSDPDEILIGYGYRDGLWPDLPHKDLYRGVAADRVIALQSNDLHTAWLSPTALRRIGAPDHPTGVLREIDCYRAMAALQEYSVDQVDAWIAEALDDAAAHGVTGLMDFEFGDCLPSWQRRVRRQRLPVRVSCTVYKEHLDVAIERGMKTGDIAPDTDGMVEAGPLKLFVDGSLNSRSALCHDAYPGASASSDAHGLLETPPDELRRLMGKASEHGIHSAVHAIGDLAAEMAIDAFEELACDGRIEHAQLLPPHGVARLAKLGLTVGVQPAHLLGDRDVADRHWAGRTHRAFAYADMVTAGIQVELGSDAPVTPLDPWLGIRAAVLRAQGADDEPWHPEQRMGIADTLTAACRGRSGLHPGTRADLVVLEHDPIRADLTQLADPGVVGTMVAGNWTYRTF</sequence>